<dbReference type="RefSeq" id="WP_197920500.1">
    <property type="nucleotide sequence ID" value="NZ_CAWPTA010000006.1"/>
</dbReference>
<accession>A0ABS0N1L6</accession>
<sequence length="48" mass="5214">MNKEPKEFSRGRGKAWVQPELIVVEEKRGASDIAVSFGPASDGTYSTS</sequence>
<name>A0ABS0N1L6_9SPHN</name>
<protein>
    <submittedName>
        <fullName evidence="1">Uncharacterized protein</fullName>
    </submittedName>
</protein>
<comment type="caution">
    <text evidence="1">The sequence shown here is derived from an EMBL/GenBank/DDBJ whole genome shotgun (WGS) entry which is preliminary data.</text>
</comment>
<evidence type="ECO:0000313" key="1">
    <source>
        <dbReference type="EMBL" id="MBH5321855.1"/>
    </source>
</evidence>
<proteinExistence type="predicted"/>
<organism evidence="1 2">
    <name type="scientific">Aurantiacibacter sediminis</name>
    <dbReference type="NCBI Taxonomy" id="2793064"/>
    <lineage>
        <taxon>Bacteria</taxon>
        <taxon>Pseudomonadati</taxon>
        <taxon>Pseudomonadota</taxon>
        <taxon>Alphaproteobacteria</taxon>
        <taxon>Sphingomonadales</taxon>
        <taxon>Erythrobacteraceae</taxon>
        <taxon>Aurantiacibacter</taxon>
    </lineage>
</organism>
<dbReference type="Proteomes" id="UP000602442">
    <property type="component" value="Unassembled WGS sequence"/>
</dbReference>
<reference evidence="1 2" key="1">
    <citation type="submission" date="2020-11" db="EMBL/GenBank/DDBJ databases">
        <title>Erythrobacter sediminis sp. nov., a marine bacterium from a tidal flat of Garorim Bay.</title>
        <authorList>
            <person name="Kim D."/>
            <person name="Yoo Y."/>
            <person name="Kim J.-J."/>
        </authorList>
    </citation>
    <scope>NUCLEOTIDE SEQUENCE [LARGE SCALE GENOMIC DNA]</scope>
    <source>
        <strain evidence="1 2">JGD-13</strain>
    </source>
</reference>
<gene>
    <name evidence="1" type="ORF">I5L03_04585</name>
</gene>
<keyword evidence="2" id="KW-1185">Reference proteome</keyword>
<dbReference type="EMBL" id="JAEANY010000001">
    <property type="protein sequence ID" value="MBH5321855.1"/>
    <property type="molecule type" value="Genomic_DNA"/>
</dbReference>
<evidence type="ECO:0000313" key="2">
    <source>
        <dbReference type="Proteomes" id="UP000602442"/>
    </source>
</evidence>